<reference evidence="1" key="2">
    <citation type="submission" date="2021-09" db="EMBL/GenBank/DDBJ databases">
        <authorList>
            <person name="Jia N."/>
            <person name="Wang J."/>
            <person name="Shi W."/>
            <person name="Du L."/>
            <person name="Sun Y."/>
            <person name="Zhan W."/>
            <person name="Jiang J."/>
            <person name="Wang Q."/>
            <person name="Zhang B."/>
            <person name="Ji P."/>
            <person name="Sakyi L.B."/>
            <person name="Cui X."/>
            <person name="Yuan T."/>
            <person name="Jiang B."/>
            <person name="Yang W."/>
            <person name="Lam T.T.-Y."/>
            <person name="Chang Q."/>
            <person name="Ding S."/>
            <person name="Wang X."/>
            <person name="Zhu J."/>
            <person name="Ruan X."/>
            <person name="Zhao L."/>
            <person name="Wei J."/>
            <person name="Que T."/>
            <person name="Du C."/>
            <person name="Cheng J."/>
            <person name="Dai P."/>
            <person name="Han X."/>
            <person name="Huang E."/>
            <person name="Gao Y."/>
            <person name="Liu J."/>
            <person name="Shao H."/>
            <person name="Ye R."/>
            <person name="Li L."/>
            <person name="Wei W."/>
            <person name="Wang X."/>
            <person name="Wang C."/>
            <person name="Huo Q."/>
            <person name="Li W."/>
            <person name="Guo W."/>
            <person name="Chen H."/>
            <person name="Chen S."/>
            <person name="Zhou L."/>
            <person name="Zhou L."/>
            <person name="Ni X."/>
            <person name="Tian J."/>
            <person name="Zhou Y."/>
            <person name="Sheng Y."/>
            <person name="Liu T."/>
            <person name="Pan Y."/>
            <person name="Xia L."/>
            <person name="Li J."/>
            <person name="Zhao F."/>
            <person name="Cao W."/>
        </authorList>
    </citation>
    <scope>NUCLEOTIDE SEQUENCE</scope>
    <source>
        <strain evidence="1">Rmic-2018</strain>
        <tissue evidence="1">Larvae</tissue>
    </source>
</reference>
<proteinExistence type="predicted"/>
<keyword evidence="2" id="KW-1185">Reference proteome</keyword>
<evidence type="ECO:0000313" key="2">
    <source>
        <dbReference type="Proteomes" id="UP000821866"/>
    </source>
</evidence>
<dbReference type="EMBL" id="JABSTU010000002">
    <property type="protein sequence ID" value="KAH8036584.1"/>
    <property type="molecule type" value="Genomic_DNA"/>
</dbReference>
<sequence>MELAEWRSVQSDLQMSHMPWFWGVPEEGRIGVTVTPRFGHEYAGPSTSSRSSFSVPELRDPRPRLYVATSLTELRHRMLDDVDSVTSSALNRATGVSVENLKDTFHNTLYPFTWDLPKHDKVVVHIPEGANNIQMGQIILQALVEGCQENVTKKRCDCRSNTNSSFLDVGALLVADCSGL</sequence>
<evidence type="ECO:0000313" key="1">
    <source>
        <dbReference type="EMBL" id="KAH8036584.1"/>
    </source>
</evidence>
<gene>
    <name evidence="1" type="ORF">HPB51_001760</name>
</gene>
<dbReference type="Proteomes" id="UP000821866">
    <property type="component" value="Chromosome 10"/>
</dbReference>
<comment type="caution">
    <text evidence="1">The sequence shown here is derived from an EMBL/GenBank/DDBJ whole genome shotgun (WGS) entry which is preliminary data.</text>
</comment>
<accession>A0A9J6ERA6</accession>
<name>A0A9J6ERA6_RHIMP</name>
<reference evidence="1" key="1">
    <citation type="journal article" date="2020" name="Cell">
        <title>Large-Scale Comparative Analyses of Tick Genomes Elucidate Their Genetic Diversity and Vector Capacities.</title>
        <authorList>
            <consortium name="Tick Genome and Microbiome Consortium (TIGMIC)"/>
            <person name="Jia N."/>
            <person name="Wang J."/>
            <person name="Shi W."/>
            <person name="Du L."/>
            <person name="Sun Y."/>
            <person name="Zhan W."/>
            <person name="Jiang J.F."/>
            <person name="Wang Q."/>
            <person name="Zhang B."/>
            <person name="Ji P."/>
            <person name="Bell-Sakyi L."/>
            <person name="Cui X.M."/>
            <person name="Yuan T.T."/>
            <person name="Jiang B.G."/>
            <person name="Yang W.F."/>
            <person name="Lam T.T."/>
            <person name="Chang Q.C."/>
            <person name="Ding S.J."/>
            <person name="Wang X.J."/>
            <person name="Zhu J.G."/>
            <person name="Ruan X.D."/>
            <person name="Zhao L."/>
            <person name="Wei J.T."/>
            <person name="Ye R.Z."/>
            <person name="Que T.C."/>
            <person name="Du C.H."/>
            <person name="Zhou Y.H."/>
            <person name="Cheng J.X."/>
            <person name="Dai P.F."/>
            <person name="Guo W.B."/>
            <person name="Han X.H."/>
            <person name="Huang E.J."/>
            <person name="Li L.F."/>
            <person name="Wei W."/>
            <person name="Gao Y.C."/>
            <person name="Liu J.Z."/>
            <person name="Shao H.Z."/>
            <person name="Wang X."/>
            <person name="Wang C.C."/>
            <person name="Yang T.C."/>
            <person name="Huo Q.B."/>
            <person name="Li W."/>
            <person name="Chen H.Y."/>
            <person name="Chen S.E."/>
            <person name="Zhou L.G."/>
            <person name="Ni X.B."/>
            <person name="Tian J.H."/>
            <person name="Sheng Y."/>
            <person name="Liu T."/>
            <person name="Pan Y.S."/>
            <person name="Xia L.Y."/>
            <person name="Li J."/>
            <person name="Zhao F."/>
            <person name="Cao W.C."/>
        </authorList>
    </citation>
    <scope>NUCLEOTIDE SEQUENCE</scope>
    <source>
        <strain evidence="1">Rmic-2018</strain>
    </source>
</reference>
<organism evidence="1 2">
    <name type="scientific">Rhipicephalus microplus</name>
    <name type="common">Cattle tick</name>
    <name type="synonym">Boophilus microplus</name>
    <dbReference type="NCBI Taxonomy" id="6941"/>
    <lineage>
        <taxon>Eukaryota</taxon>
        <taxon>Metazoa</taxon>
        <taxon>Ecdysozoa</taxon>
        <taxon>Arthropoda</taxon>
        <taxon>Chelicerata</taxon>
        <taxon>Arachnida</taxon>
        <taxon>Acari</taxon>
        <taxon>Parasitiformes</taxon>
        <taxon>Ixodida</taxon>
        <taxon>Ixodoidea</taxon>
        <taxon>Ixodidae</taxon>
        <taxon>Rhipicephalinae</taxon>
        <taxon>Rhipicephalus</taxon>
        <taxon>Boophilus</taxon>
    </lineage>
</organism>
<protein>
    <submittedName>
        <fullName evidence="1">Uncharacterized protein</fullName>
    </submittedName>
</protein>
<dbReference type="AlphaFoldDB" id="A0A9J6ERA6"/>